<dbReference type="RefSeq" id="WP_240575000.1">
    <property type="nucleotide sequence ID" value="NZ_CP136709.1"/>
</dbReference>
<evidence type="ECO:0000256" key="2">
    <source>
        <dbReference type="SAM" id="Phobius"/>
    </source>
</evidence>
<reference evidence="4" key="1">
    <citation type="submission" date="2022-02" db="EMBL/GenBank/DDBJ databases">
        <title>Aestuariibaculum sp., a marine bacterium isolated from sediment in Guangxi.</title>
        <authorList>
            <person name="Ying J."/>
        </authorList>
    </citation>
    <scope>NUCLEOTIDE SEQUENCE</scope>
    <source>
        <strain evidence="4">L182</strain>
    </source>
</reference>
<accession>A0ABS9RLI7</accession>
<dbReference type="GO" id="GO:0016740">
    <property type="term" value="F:transferase activity"/>
    <property type="evidence" value="ECO:0007669"/>
    <property type="project" value="UniProtKB-KW"/>
</dbReference>
<keyword evidence="2" id="KW-0812">Transmembrane</keyword>
<gene>
    <name evidence="4" type="ORF">MKW35_14450</name>
</gene>
<sequence length="198" mass="23005">MVIKRVFDIVFSFLSLVLFTPLLLLLALLIRLDSKGPVIFKQSRVGKMNKDFNIFKFRTMIVNSEDKNLLTLGNNDKRITKLGYFLRKYKLDELPQLINVLIGDMSFVGPRPELRHYVNLYSQSDLEVLAVKPGVTGLASIKYRHEAELLKSAENPEKFYIHSIMPDKLKLNKEYIKKRSLLFDIKLLLQTFTKIIVE</sequence>
<dbReference type="PANTHER" id="PTHR30576">
    <property type="entry name" value="COLANIC BIOSYNTHESIS UDP-GLUCOSE LIPID CARRIER TRANSFERASE"/>
    <property type="match status" value="1"/>
</dbReference>
<keyword evidence="5" id="KW-1185">Reference proteome</keyword>
<dbReference type="Proteomes" id="UP001156141">
    <property type="component" value="Unassembled WGS sequence"/>
</dbReference>
<feature type="transmembrane region" description="Helical" evidence="2">
    <location>
        <begin position="6"/>
        <end position="30"/>
    </location>
</feature>
<evidence type="ECO:0000256" key="1">
    <source>
        <dbReference type="ARBA" id="ARBA00006464"/>
    </source>
</evidence>
<dbReference type="Pfam" id="PF02397">
    <property type="entry name" value="Bac_transf"/>
    <property type="match status" value="1"/>
</dbReference>
<name>A0ABS9RLI7_9FLAO</name>
<dbReference type="EMBL" id="JAKVQD010000007">
    <property type="protein sequence ID" value="MCH4553824.1"/>
    <property type="molecule type" value="Genomic_DNA"/>
</dbReference>
<organism evidence="4 5">
    <name type="scientific">Aestuariibaculum lutulentum</name>
    <dbReference type="NCBI Taxonomy" id="2920935"/>
    <lineage>
        <taxon>Bacteria</taxon>
        <taxon>Pseudomonadati</taxon>
        <taxon>Bacteroidota</taxon>
        <taxon>Flavobacteriia</taxon>
        <taxon>Flavobacteriales</taxon>
        <taxon>Flavobacteriaceae</taxon>
    </lineage>
</organism>
<dbReference type="InterPro" id="IPR003362">
    <property type="entry name" value="Bact_transf"/>
</dbReference>
<evidence type="ECO:0000313" key="5">
    <source>
        <dbReference type="Proteomes" id="UP001156141"/>
    </source>
</evidence>
<dbReference type="PANTHER" id="PTHR30576:SF20">
    <property type="entry name" value="QUINOVOSAMINEPHOSPHOTRANSFERAE-RELATED"/>
    <property type="match status" value="1"/>
</dbReference>
<keyword evidence="2" id="KW-0472">Membrane</keyword>
<comment type="similarity">
    <text evidence="1">Belongs to the bacterial sugar transferase family.</text>
</comment>
<comment type="caution">
    <text evidence="4">The sequence shown here is derived from an EMBL/GenBank/DDBJ whole genome shotgun (WGS) entry which is preliminary data.</text>
</comment>
<keyword evidence="4" id="KW-0808">Transferase</keyword>
<evidence type="ECO:0000313" key="4">
    <source>
        <dbReference type="EMBL" id="MCH4553824.1"/>
    </source>
</evidence>
<evidence type="ECO:0000259" key="3">
    <source>
        <dbReference type="Pfam" id="PF02397"/>
    </source>
</evidence>
<feature type="domain" description="Bacterial sugar transferase" evidence="3">
    <location>
        <begin position="4"/>
        <end position="196"/>
    </location>
</feature>
<protein>
    <submittedName>
        <fullName evidence="4">Sugar transferase</fullName>
    </submittedName>
</protein>
<keyword evidence="2" id="KW-1133">Transmembrane helix</keyword>
<proteinExistence type="inferred from homology"/>